<dbReference type="PROSITE" id="PS01209">
    <property type="entry name" value="LDLRA_1"/>
    <property type="match status" value="1"/>
</dbReference>
<dbReference type="GO" id="GO:0007169">
    <property type="term" value="P:cell surface receptor protein tyrosine kinase signaling pathway"/>
    <property type="evidence" value="ECO:0007669"/>
    <property type="project" value="InterPro"/>
</dbReference>
<keyword evidence="11" id="KW-0862">Zinc</keyword>
<dbReference type="SMART" id="SM00614">
    <property type="entry name" value="ZnF_BED"/>
    <property type="match status" value="1"/>
</dbReference>
<comment type="subcellular location">
    <subcellularLocation>
        <location evidence="2">Cell membrane</location>
        <topology evidence="2">Single-pass type I membrane protein</topology>
    </subcellularLocation>
    <subcellularLocation>
        <location evidence="1">Nucleus</location>
    </subcellularLocation>
</comment>
<dbReference type="GO" id="GO:0005886">
    <property type="term" value="C:plasma membrane"/>
    <property type="evidence" value="ECO:0007669"/>
    <property type="project" value="UniProtKB-SubCell"/>
</dbReference>
<evidence type="ECO:0000313" key="33">
    <source>
        <dbReference type="Proteomes" id="UP000281406"/>
    </source>
</evidence>
<keyword evidence="26" id="KW-0597">Phosphoprotein</keyword>
<evidence type="ECO:0000256" key="26">
    <source>
        <dbReference type="RuleBase" id="RU000312"/>
    </source>
</evidence>
<dbReference type="InterPro" id="IPR052865">
    <property type="entry name" value="Zinc_finger_BED"/>
</dbReference>
<evidence type="ECO:0000256" key="27">
    <source>
        <dbReference type="SAM" id="MobiDB-lite"/>
    </source>
</evidence>
<dbReference type="PRINTS" id="PR00109">
    <property type="entry name" value="TYRKINASE"/>
</dbReference>
<dbReference type="GO" id="GO:0005634">
    <property type="term" value="C:nucleus"/>
    <property type="evidence" value="ECO:0007669"/>
    <property type="project" value="UniProtKB-SubCell"/>
</dbReference>
<dbReference type="Proteomes" id="UP000281406">
    <property type="component" value="Unassembled WGS sequence"/>
</dbReference>
<keyword evidence="19" id="KW-0325">Glycoprotein</keyword>
<feature type="binding site" evidence="25">
    <location>
        <position position="1521"/>
    </location>
    <ligand>
        <name>ATP</name>
        <dbReference type="ChEBI" id="CHEBI:30616"/>
    </ligand>
</feature>
<evidence type="ECO:0000256" key="15">
    <source>
        <dbReference type="ARBA" id="ARBA00023136"/>
    </source>
</evidence>
<comment type="catalytic activity">
    <reaction evidence="21 26">
        <text>L-tyrosyl-[protein] + ATP = O-phospho-L-tyrosyl-[protein] + ADP + H(+)</text>
        <dbReference type="Rhea" id="RHEA:10596"/>
        <dbReference type="Rhea" id="RHEA-COMP:10136"/>
        <dbReference type="Rhea" id="RHEA-COMP:20101"/>
        <dbReference type="ChEBI" id="CHEBI:15378"/>
        <dbReference type="ChEBI" id="CHEBI:30616"/>
        <dbReference type="ChEBI" id="CHEBI:46858"/>
        <dbReference type="ChEBI" id="CHEBI:61978"/>
        <dbReference type="ChEBI" id="CHEBI:456216"/>
        <dbReference type="EC" id="2.7.10.1"/>
    </reaction>
</comment>
<dbReference type="Gene3D" id="2.60.120.200">
    <property type="match status" value="1"/>
</dbReference>
<keyword evidence="16" id="KW-0829">Tyrosine-protein kinase</keyword>
<keyword evidence="17 24" id="KW-1015">Disulfide bond</keyword>
<dbReference type="SUPFAM" id="SSF57667">
    <property type="entry name" value="beta-beta-alpha zinc fingers"/>
    <property type="match status" value="1"/>
</dbReference>
<evidence type="ECO:0000256" key="1">
    <source>
        <dbReference type="ARBA" id="ARBA00004123"/>
    </source>
</evidence>
<comment type="caution">
    <text evidence="32">The sequence shown here is derived from an EMBL/GenBank/DDBJ whole genome shotgun (WGS) entry which is preliminary data.</text>
</comment>
<dbReference type="SUPFAM" id="SSF56112">
    <property type="entry name" value="Protein kinase-like (PK-like)"/>
    <property type="match status" value="1"/>
</dbReference>
<evidence type="ECO:0000256" key="28">
    <source>
        <dbReference type="SAM" id="Phobius"/>
    </source>
</evidence>
<evidence type="ECO:0000256" key="2">
    <source>
        <dbReference type="ARBA" id="ARBA00004251"/>
    </source>
</evidence>
<evidence type="ECO:0000256" key="12">
    <source>
        <dbReference type="ARBA" id="ARBA00022840"/>
    </source>
</evidence>
<dbReference type="PROSITE" id="PS50060">
    <property type="entry name" value="MAM_2"/>
    <property type="match status" value="1"/>
</dbReference>
<keyword evidence="8 25" id="KW-0547">Nucleotide-binding</keyword>
<dbReference type="SUPFAM" id="SSF57424">
    <property type="entry name" value="LDL receptor-like module"/>
    <property type="match status" value="1"/>
</dbReference>
<feature type="domain" description="Protein kinase" evidence="29">
    <location>
        <begin position="1487"/>
        <end position="1763"/>
    </location>
</feature>
<dbReference type="FunFam" id="2.60.120.200:FF:000132">
    <property type="entry name" value="Tyrosine-protein kinase receptor"/>
    <property type="match status" value="1"/>
</dbReference>
<dbReference type="InterPro" id="IPR000719">
    <property type="entry name" value="Prot_kinase_dom"/>
</dbReference>
<sequence>VRSSCALLERAVEDPVHPNPLDSIPVEDSERHFLLLKPTSTHFAAGRCSFHMTSPVVLSSGPLCHLRLARFQPEPLTGNVSAFVKHTDNSVIKPIALTIKEQGTGRPQWELLEAVIGQLDEPFQVTVQYSSCSSHEVGFLAFDSLELKDCVMMGDDYLNLGSDCEKYSSLHCHSGGCIEKPRVCDFHTDCPQGEDEGLICNSLPLGSYCSFELGSCGWLVAYTQSSWRLVSGQQLTKDTDLLGITLQNTQGHFLFLKVRGDGDESEALVQSPALPSTISNQDCQLQFSLYLFGDFNGTVLLTVVENGISAPPLMWERSGHWKDAWQEITLPITKILNSFHLKVQAFWTSGSKADIALDDISLSAACFDTASGPKGPTQAQCDSAYRNTNVSVVVGKEGRLRGVQMWRVPATNMYKISAYGAAGGKGAKNHNKRSHGVIISAIFPLEKGDILYILIGHQGEDACPGDSEGQISDNENSGSSIHISPTETNIASGDGGPPPPKTKRTSAVWDSFNVSENDPSKAICKLCKSKLSRGRDAKHYNTTSLHNHLLYVHHMRKPTVSATSSPLPSRVTGVQLGAAKGSHSSSSSPILTAFAAKQPFSANHPRSKQITEMIGKMICTDLEPFSVVERRGFKQLVGFLEPKYKIPSRHYFSRTVVPEMYEAMRGELVQSLKAAEGGVINLTTDLWTSNHNAHAYLCLTGHWCERVGEASVQRRAGLLNVGVLDIEHTSNNIRCCLKEKMREWEESVGQSVTIRFVVSDNAANMVKALTEYGHIRCVSHTLHLVVIKALEKNRVVTSLLSKARSISGHVHRSSKASNRLHELQTQLNLPQHTLITDIKTRWNYTFYMLQRLVEQRRAVQIMTQESNMGRAPTIIYPNEWGLASDMLTVLSPFEEVTRALSKHSASISEVIPLLHGLCFIIRSLHVGGLAAGEESEDESDQFMAGDDDQDATVGLGQDVAAESREKLGTAARKLAASLSKELEWRFEPIFANSTFLLATLLDPRYKVSCFPNNVDVEALKRTLLLRMELCDPVATPARNTEETPSTSSTSVLSFLQKKKSAMPMRTHLPSGDMEAYLTDGDISLTDDPLKYWSGKLQCWPNLARFALQHLSCPPTSVQSERVFSTAGNVVSPQRANLDPSHVEQLVFIKRNTMTHNICLGESSGIEDGFDSDGSALKWAGGGGGGGGATYIYRMENREPVPLLIAAGGGGKAYLEDPESSLDQIFLEQYENDTSASGVNGKSGAAGGGGGWSDSSSLPWAGKSLVEGGQGGSSCPEALSVLEWATFGGFGGGGGACTAGGGGGGYRGGDAPLLDGITADGQDGVSFIHPMGKIFLQPLAAMESHGEAEIEVYLNCSHCQTQSCKRDEDTRLIFCLCDSDEALAPDNVTCIVVPLGSLAGGPPSLIFILAVIASTVVTGVVLTCASLTLIYYRKKNHLHAVRIRLQSPEYKLSKIRSSTIMTDYNPNYCFAGKAASLSELKEVPRKNITLLRALGHGAFGEVYEGQVLGMNGEYTAMQVAIKTLPEICSEQDEMDFLMEALIMSKFSHQNIVRCIGVSLQILPRFILLELMTGGDMKSFLRINRPRTNQLSSLSMLELLHMARDIALGCRYLEENHFIHRDIAARNCLLTCPGPERVAKIGDFGMARDIYRASYYRKGGRAMLPVKWMPPEAFLEGIFTCKTDTWSFGVLLWEIFSLGYMPYPCKTNQEVLEFVTGGGRMDPPKSCPGPVYRIMTQCWQHCPEHRPNFTTILERINYCTQDPDVINTPLPVEYGPAVEEEGGTVIRPEGSGSMTPLLVAHSMSQDASPRPGITGAAPQALKPCLQLQRPVHIAQEVGTYRETLETCWAEPVPASGVCPGQWLQVPEHQPCSRSSSSSGSQKLKNKTKNLWNPTYGSWVLESFGRGKKALCHTQSMPLSCNPTSTPAPSSTSEHMDPAVVVNANVSTSPPPSAASSQTTFSPTGPPSQKGPTGATGGSLTAVMDLAKLQSFPCGNVNYAYDEQSYETESLPVVVSKSVEPSTSSGATSSLAALGLATTLTHKPLVKRHASYGHEDVRRYTQSEKPTRDRDSGFSLSEDLSVTPV</sequence>
<comment type="subunit">
    <text evidence="22">Homodimer; homodimerizes upon binding to alkal ligands (alkal1, alkal2a or alkal2b).</text>
</comment>
<evidence type="ECO:0000256" key="24">
    <source>
        <dbReference type="PROSITE-ProRule" id="PRU00124"/>
    </source>
</evidence>
<keyword evidence="7" id="KW-0732">Signal</keyword>
<evidence type="ECO:0000256" key="14">
    <source>
        <dbReference type="ARBA" id="ARBA00023125"/>
    </source>
</evidence>
<evidence type="ECO:0000256" key="17">
    <source>
        <dbReference type="ARBA" id="ARBA00023157"/>
    </source>
</evidence>
<dbReference type="Gene3D" id="3.30.200.20">
    <property type="entry name" value="Phosphorylase Kinase, domain 1"/>
    <property type="match status" value="1"/>
</dbReference>
<dbReference type="FunFam" id="1.10.510.10:FF:000113">
    <property type="entry name" value="Tyrosine-protein kinase receptor"/>
    <property type="match status" value="1"/>
</dbReference>
<dbReference type="SUPFAM" id="SSF140996">
    <property type="entry name" value="Hermes dimerisation domain"/>
    <property type="match status" value="1"/>
</dbReference>
<evidence type="ECO:0000256" key="7">
    <source>
        <dbReference type="ARBA" id="ARBA00022729"/>
    </source>
</evidence>
<dbReference type="InterPro" id="IPR020635">
    <property type="entry name" value="Tyr_kinase_cat_dom"/>
</dbReference>
<feature type="compositionally biased region" description="Polar residues" evidence="27">
    <location>
        <begin position="469"/>
        <end position="491"/>
    </location>
</feature>
<dbReference type="GO" id="GO:0004714">
    <property type="term" value="F:transmembrane receptor protein tyrosine kinase activity"/>
    <property type="evidence" value="ECO:0007669"/>
    <property type="project" value="UniProtKB-EC"/>
</dbReference>
<dbReference type="Pfam" id="PF00629">
    <property type="entry name" value="MAM"/>
    <property type="match status" value="1"/>
</dbReference>
<evidence type="ECO:0000259" key="30">
    <source>
        <dbReference type="PROSITE" id="PS50060"/>
    </source>
</evidence>
<dbReference type="PROSITE" id="PS00109">
    <property type="entry name" value="PROTEIN_KINASE_TYR"/>
    <property type="match status" value="1"/>
</dbReference>
<feature type="transmembrane region" description="Helical" evidence="28">
    <location>
        <begin position="1404"/>
        <end position="1431"/>
    </location>
</feature>
<dbReference type="InterPro" id="IPR011009">
    <property type="entry name" value="Kinase-like_dom_sf"/>
</dbReference>
<evidence type="ECO:0000256" key="6">
    <source>
        <dbReference type="ARBA" id="ARBA00022723"/>
    </source>
</evidence>
<comment type="caution">
    <text evidence="24">Lacks conserved residue(s) required for the propagation of feature annotation.</text>
</comment>
<evidence type="ECO:0000256" key="3">
    <source>
        <dbReference type="ARBA" id="ARBA00022475"/>
    </source>
</evidence>
<dbReference type="PROSITE" id="PS50068">
    <property type="entry name" value="LDLRA_2"/>
    <property type="match status" value="1"/>
</dbReference>
<evidence type="ECO:0000256" key="4">
    <source>
        <dbReference type="ARBA" id="ARBA00022679"/>
    </source>
</evidence>
<evidence type="ECO:0000256" key="9">
    <source>
        <dbReference type="ARBA" id="ARBA00022771"/>
    </source>
</evidence>
<dbReference type="InterPro" id="IPR036055">
    <property type="entry name" value="LDL_receptor-like_sf"/>
</dbReference>
<dbReference type="SMART" id="SM00192">
    <property type="entry name" value="LDLa"/>
    <property type="match status" value="1"/>
</dbReference>
<feature type="disulfide bond" evidence="24">
    <location>
        <begin position="172"/>
        <end position="190"/>
    </location>
</feature>
<dbReference type="InterPro" id="IPR008906">
    <property type="entry name" value="HATC_C_dom"/>
</dbReference>
<dbReference type="InterPro" id="IPR012337">
    <property type="entry name" value="RNaseH-like_sf"/>
</dbReference>
<keyword evidence="9 23" id="KW-0863">Zinc-finger</keyword>
<dbReference type="Pfam" id="PF07714">
    <property type="entry name" value="PK_Tyr_Ser-Thr"/>
    <property type="match status" value="1"/>
</dbReference>
<feature type="non-terminal residue" evidence="32">
    <location>
        <position position="1"/>
    </location>
</feature>
<dbReference type="FunFam" id="3.30.200.20:FF:000117">
    <property type="entry name" value="Tyrosine-protein kinase receptor"/>
    <property type="match status" value="1"/>
</dbReference>
<dbReference type="SUPFAM" id="SSF53098">
    <property type="entry name" value="Ribonuclease H-like"/>
    <property type="match status" value="1"/>
</dbReference>
<keyword evidence="14" id="KW-0238">DNA-binding</keyword>
<feature type="region of interest" description="Disordered" evidence="27">
    <location>
        <begin position="1233"/>
        <end position="1253"/>
    </location>
</feature>
<dbReference type="PANTHER" id="PTHR47241:SF1">
    <property type="entry name" value="BED-TYPE DOMAIN-CONTAINING PROTEIN"/>
    <property type="match status" value="1"/>
</dbReference>
<dbReference type="InterPro" id="IPR002172">
    <property type="entry name" value="LDrepeatLR_classA_rpt"/>
</dbReference>
<evidence type="ECO:0000256" key="23">
    <source>
        <dbReference type="PROSITE-ProRule" id="PRU00027"/>
    </source>
</evidence>
<keyword evidence="20" id="KW-0539">Nucleus</keyword>
<dbReference type="PROSITE" id="PS50011">
    <property type="entry name" value="PROTEIN_KINASE_DOM"/>
    <property type="match status" value="1"/>
</dbReference>
<dbReference type="PROSITE" id="PS00239">
    <property type="entry name" value="RECEPTOR_TYR_KIN_II"/>
    <property type="match status" value="1"/>
</dbReference>
<evidence type="ECO:0000259" key="31">
    <source>
        <dbReference type="PROSITE" id="PS50808"/>
    </source>
</evidence>
<evidence type="ECO:0000256" key="20">
    <source>
        <dbReference type="ARBA" id="ARBA00023242"/>
    </source>
</evidence>
<feature type="compositionally biased region" description="Basic and acidic residues" evidence="27">
    <location>
        <begin position="2049"/>
        <end position="2069"/>
    </location>
</feature>
<evidence type="ECO:0000256" key="21">
    <source>
        <dbReference type="ARBA" id="ARBA00051243"/>
    </source>
</evidence>
<keyword evidence="18 26" id="KW-0675">Receptor</keyword>
<evidence type="ECO:0000256" key="5">
    <source>
        <dbReference type="ARBA" id="ARBA00022692"/>
    </source>
</evidence>
<evidence type="ECO:0000313" key="32">
    <source>
        <dbReference type="EMBL" id="ROL44982.1"/>
    </source>
</evidence>
<evidence type="ECO:0000256" key="11">
    <source>
        <dbReference type="ARBA" id="ARBA00022833"/>
    </source>
</evidence>
<dbReference type="CDD" id="cd00112">
    <property type="entry name" value="LDLa"/>
    <property type="match status" value="1"/>
</dbReference>
<evidence type="ECO:0000256" key="16">
    <source>
        <dbReference type="ARBA" id="ARBA00023137"/>
    </source>
</evidence>
<feature type="domain" description="MAM" evidence="30">
    <location>
        <begin position="207"/>
        <end position="368"/>
    </location>
</feature>
<dbReference type="SMART" id="SM00137">
    <property type="entry name" value="MAM"/>
    <property type="match status" value="1"/>
</dbReference>
<keyword evidence="13 28" id="KW-1133">Transmembrane helix</keyword>
<evidence type="ECO:0000256" key="13">
    <source>
        <dbReference type="ARBA" id="ARBA00022989"/>
    </source>
</evidence>
<keyword evidence="12 25" id="KW-0067">ATP-binding</keyword>
<dbReference type="InterPro" id="IPR000998">
    <property type="entry name" value="MAM_dom"/>
</dbReference>
<name>A0A3N0YFE2_ANAGA</name>
<dbReference type="Gene3D" id="4.10.400.10">
    <property type="entry name" value="Low-density Lipoprotein Receptor"/>
    <property type="match status" value="1"/>
</dbReference>
<dbReference type="InterPro" id="IPR001245">
    <property type="entry name" value="Ser-Thr/Tyr_kinase_cat_dom"/>
</dbReference>
<dbReference type="CDD" id="cd05036">
    <property type="entry name" value="PTKc_ALK_LTK"/>
    <property type="match status" value="1"/>
</dbReference>
<evidence type="ECO:0000256" key="19">
    <source>
        <dbReference type="ARBA" id="ARBA00023180"/>
    </source>
</evidence>
<dbReference type="GO" id="GO:0008270">
    <property type="term" value="F:zinc ion binding"/>
    <property type="evidence" value="ECO:0007669"/>
    <property type="project" value="UniProtKB-KW"/>
</dbReference>
<dbReference type="EMBL" id="RJVU01042615">
    <property type="protein sequence ID" value="ROL44982.1"/>
    <property type="molecule type" value="Genomic_DNA"/>
</dbReference>
<feature type="region of interest" description="Disordered" evidence="27">
    <location>
        <begin position="463"/>
        <end position="505"/>
    </location>
</feature>
<evidence type="ECO:0000256" key="25">
    <source>
        <dbReference type="PROSITE-ProRule" id="PRU10141"/>
    </source>
</evidence>
<evidence type="ECO:0000256" key="10">
    <source>
        <dbReference type="ARBA" id="ARBA00022777"/>
    </source>
</evidence>
<dbReference type="GO" id="GO:0005524">
    <property type="term" value="F:ATP binding"/>
    <property type="evidence" value="ECO:0007669"/>
    <property type="project" value="UniProtKB-UniRule"/>
</dbReference>
<keyword evidence="15 28" id="KW-0472">Membrane</keyword>
<evidence type="ECO:0000256" key="18">
    <source>
        <dbReference type="ARBA" id="ARBA00023170"/>
    </source>
</evidence>
<keyword evidence="3" id="KW-1003">Cell membrane</keyword>
<feature type="region of interest" description="Disordered" evidence="27">
    <location>
        <begin position="2044"/>
        <end position="2082"/>
    </location>
</feature>
<proteinExistence type="inferred from homology"/>
<reference evidence="32 33" key="1">
    <citation type="submission" date="2018-10" db="EMBL/GenBank/DDBJ databases">
        <title>Genome assembly for a Yunnan-Guizhou Plateau 3E fish, Anabarilius grahami (Regan), and its evolutionary and genetic applications.</title>
        <authorList>
            <person name="Jiang W."/>
        </authorList>
    </citation>
    <scope>NUCLEOTIDE SEQUENCE [LARGE SCALE GENOMIC DNA]</scope>
    <source>
        <strain evidence="32">AG-KIZ</strain>
        <tissue evidence="32">Muscle</tissue>
    </source>
</reference>
<dbReference type="InterPro" id="IPR017441">
    <property type="entry name" value="Protein_kinase_ATP_BS"/>
</dbReference>
<dbReference type="PROSITE" id="PS50808">
    <property type="entry name" value="ZF_BED"/>
    <property type="match status" value="1"/>
</dbReference>
<keyword evidence="5 26" id="KW-0812">Transmembrane</keyword>
<keyword evidence="4" id="KW-0808">Transferase</keyword>
<keyword evidence="33" id="KW-1185">Reference proteome</keyword>
<dbReference type="PANTHER" id="PTHR47241">
    <property type="entry name" value="FINGER PROTEIN, PUTATIVE-RELATED"/>
    <property type="match status" value="1"/>
</dbReference>
<dbReference type="Gene3D" id="1.10.510.10">
    <property type="entry name" value="Transferase(Phosphotransferase) domain 1"/>
    <property type="match status" value="1"/>
</dbReference>
<dbReference type="InterPro" id="IPR036236">
    <property type="entry name" value="Znf_C2H2_sf"/>
</dbReference>
<feature type="compositionally biased region" description="Polar residues" evidence="27">
    <location>
        <begin position="2071"/>
        <end position="2082"/>
    </location>
</feature>
<dbReference type="GO" id="GO:0003677">
    <property type="term" value="F:DNA binding"/>
    <property type="evidence" value="ECO:0007669"/>
    <property type="project" value="UniProtKB-KW"/>
</dbReference>
<dbReference type="InterPro" id="IPR013320">
    <property type="entry name" value="ConA-like_dom_sf"/>
</dbReference>
<protein>
    <recommendedName>
        <fullName evidence="26">Tyrosine-protein kinase receptor</fullName>
        <ecNumber evidence="26">2.7.10.1</ecNumber>
    </recommendedName>
</protein>
<dbReference type="InterPro" id="IPR003656">
    <property type="entry name" value="Znf_BED"/>
</dbReference>
<comment type="similarity">
    <text evidence="26">Belongs to the protein kinase superfamily. Tyr protein kinase family. Insulin receptor subfamily.</text>
</comment>
<dbReference type="Pfam" id="PF12810">
    <property type="entry name" value="ALK_LTK_GRD"/>
    <property type="match status" value="1"/>
</dbReference>
<dbReference type="InterPro" id="IPR008266">
    <property type="entry name" value="Tyr_kinase_AS"/>
</dbReference>
<keyword evidence="6" id="KW-0479">Metal-binding</keyword>
<evidence type="ECO:0000259" key="29">
    <source>
        <dbReference type="PROSITE" id="PS50011"/>
    </source>
</evidence>
<evidence type="ECO:0000256" key="8">
    <source>
        <dbReference type="ARBA" id="ARBA00022741"/>
    </source>
</evidence>
<organism evidence="32 33">
    <name type="scientific">Anabarilius grahami</name>
    <name type="common">Kanglang fish</name>
    <name type="synonym">Barilius grahami</name>
    <dbReference type="NCBI Taxonomy" id="495550"/>
    <lineage>
        <taxon>Eukaryota</taxon>
        <taxon>Metazoa</taxon>
        <taxon>Chordata</taxon>
        <taxon>Craniata</taxon>
        <taxon>Vertebrata</taxon>
        <taxon>Euteleostomi</taxon>
        <taxon>Actinopterygii</taxon>
        <taxon>Neopterygii</taxon>
        <taxon>Teleostei</taxon>
        <taxon>Ostariophysi</taxon>
        <taxon>Cypriniformes</taxon>
        <taxon>Xenocyprididae</taxon>
        <taxon>Xenocypridinae</taxon>
        <taxon>Xenocypridinae incertae sedis</taxon>
        <taxon>Anabarilius</taxon>
    </lineage>
</organism>
<feature type="domain" description="BED-type" evidence="31">
    <location>
        <begin position="503"/>
        <end position="560"/>
    </location>
</feature>
<dbReference type="OrthoDB" id="73209at2759"/>
<dbReference type="EC" id="2.7.10.1" evidence="26"/>
<dbReference type="InterPro" id="IPR055163">
    <property type="entry name" value="ALK/LTK-like_GRD"/>
</dbReference>
<dbReference type="PROSITE" id="PS00107">
    <property type="entry name" value="PROTEIN_KINASE_ATP"/>
    <property type="match status" value="1"/>
</dbReference>
<evidence type="ECO:0000256" key="22">
    <source>
        <dbReference type="ARBA" id="ARBA00063150"/>
    </source>
</evidence>
<feature type="region of interest" description="Disordered" evidence="27">
    <location>
        <begin position="1864"/>
        <end position="1885"/>
    </location>
</feature>
<keyword evidence="10 32" id="KW-0418">Kinase</keyword>
<dbReference type="InterPro" id="IPR023415">
    <property type="entry name" value="LDLR_class-A_CS"/>
</dbReference>
<accession>A0A3N0YFE2</accession>
<feature type="region of interest" description="Disordered" evidence="27">
    <location>
        <begin position="1941"/>
        <end position="1975"/>
    </location>
</feature>
<dbReference type="SMART" id="SM00219">
    <property type="entry name" value="TyrKc"/>
    <property type="match status" value="1"/>
</dbReference>
<dbReference type="CDD" id="cd06263">
    <property type="entry name" value="MAM"/>
    <property type="match status" value="1"/>
</dbReference>
<gene>
    <name evidence="32" type="ORF">DPX16_19922</name>
</gene>
<dbReference type="GO" id="GO:0046983">
    <property type="term" value="F:protein dimerization activity"/>
    <property type="evidence" value="ECO:0007669"/>
    <property type="project" value="InterPro"/>
</dbReference>
<feature type="compositionally biased region" description="Low complexity" evidence="27">
    <location>
        <begin position="1941"/>
        <end position="1960"/>
    </location>
</feature>
<dbReference type="Pfam" id="PF05699">
    <property type="entry name" value="Dimer_Tnp_hAT"/>
    <property type="match status" value="1"/>
</dbReference>
<dbReference type="SUPFAM" id="SSF49899">
    <property type="entry name" value="Concanavalin A-like lectins/glucanases"/>
    <property type="match status" value="1"/>
</dbReference>
<dbReference type="InterPro" id="IPR002011">
    <property type="entry name" value="Tyr_kinase_rcpt_2_CS"/>
</dbReference>